<dbReference type="SMART" id="SM00240">
    <property type="entry name" value="FHA"/>
    <property type="match status" value="1"/>
</dbReference>
<evidence type="ECO:0000256" key="10">
    <source>
        <dbReference type="ARBA" id="ARBA00023136"/>
    </source>
</evidence>
<dbReference type="SUPFAM" id="SSF52113">
    <property type="entry name" value="BRCT domain"/>
    <property type="match status" value="1"/>
</dbReference>
<keyword evidence="7 16" id="KW-0812">Transmembrane</keyword>
<dbReference type="GO" id="GO:0005634">
    <property type="term" value="C:nucleus"/>
    <property type="evidence" value="ECO:0007669"/>
    <property type="project" value="UniProtKB-SubCell"/>
</dbReference>
<dbReference type="PANTHER" id="PTHR31645:SF22">
    <property type="entry name" value="METAL-NICOTIANAMINE TRANSPORTER YSL7-RELATED"/>
    <property type="match status" value="1"/>
</dbReference>
<organism evidence="19 20">
    <name type="scientific">Carpinus fangiana</name>
    <dbReference type="NCBI Taxonomy" id="176857"/>
    <lineage>
        <taxon>Eukaryota</taxon>
        <taxon>Viridiplantae</taxon>
        <taxon>Streptophyta</taxon>
        <taxon>Embryophyta</taxon>
        <taxon>Tracheophyta</taxon>
        <taxon>Spermatophyta</taxon>
        <taxon>Magnoliopsida</taxon>
        <taxon>eudicotyledons</taxon>
        <taxon>Gunneridae</taxon>
        <taxon>Pentapetalae</taxon>
        <taxon>rosids</taxon>
        <taxon>fabids</taxon>
        <taxon>Fagales</taxon>
        <taxon>Betulaceae</taxon>
        <taxon>Carpinus</taxon>
    </lineage>
</organism>
<dbReference type="EMBL" id="CM017323">
    <property type="protein sequence ID" value="KAE8022192.1"/>
    <property type="molecule type" value="Genomic_DNA"/>
</dbReference>
<dbReference type="OrthoDB" id="552194at2759"/>
<feature type="transmembrane region" description="Helical" evidence="16">
    <location>
        <begin position="58"/>
        <end position="80"/>
    </location>
</feature>
<dbReference type="GO" id="GO:0006281">
    <property type="term" value="P:DNA repair"/>
    <property type="evidence" value="ECO:0007669"/>
    <property type="project" value="UniProtKB-KW"/>
</dbReference>
<keyword evidence="5" id="KW-0813">Transport</keyword>
<accession>A0A5N6QZN7</accession>
<dbReference type="InterPro" id="IPR008984">
    <property type="entry name" value="SMAD_FHA_dom_sf"/>
</dbReference>
<evidence type="ECO:0000256" key="11">
    <source>
        <dbReference type="ARBA" id="ARBA00023204"/>
    </source>
</evidence>
<evidence type="ECO:0000256" key="9">
    <source>
        <dbReference type="ARBA" id="ARBA00022989"/>
    </source>
</evidence>
<evidence type="ECO:0000256" key="13">
    <source>
        <dbReference type="ARBA" id="ARBA00023306"/>
    </source>
</evidence>
<feature type="transmembrane region" description="Helical" evidence="16">
    <location>
        <begin position="126"/>
        <end position="148"/>
    </location>
</feature>
<dbReference type="InterPro" id="IPR045035">
    <property type="entry name" value="YSL-like"/>
</dbReference>
<dbReference type="InterPro" id="IPR000253">
    <property type="entry name" value="FHA_dom"/>
</dbReference>
<comment type="similarity">
    <text evidence="4">Belongs to the YSL (TC 2.A.67.2) family.</text>
</comment>
<evidence type="ECO:0000256" key="6">
    <source>
        <dbReference type="ARBA" id="ARBA00022454"/>
    </source>
</evidence>
<name>A0A5N6QZN7_9ROSI</name>
<evidence type="ECO:0000313" key="19">
    <source>
        <dbReference type="EMBL" id="KAE8022192.1"/>
    </source>
</evidence>
<proteinExistence type="inferred from homology"/>
<keyword evidence="10 16" id="KW-0472">Membrane</keyword>
<dbReference type="GO" id="GO:0016020">
    <property type="term" value="C:membrane"/>
    <property type="evidence" value="ECO:0007669"/>
    <property type="project" value="UniProtKB-SubCell"/>
</dbReference>
<feature type="transmembrane region" description="Helical" evidence="16">
    <location>
        <begin position="287"/>
        <end position="309"/>
    </location>
</feature>
<evidence type="ECO:0000259" key="17">
    <source>
        <dbReference type="PROSITE" id="PS50006"/>
    </source>
</evidence>
<evidence type="ECO:0000313" key="20">
    <source>
        <dbReference type="Proteomes" id="UP000327013"/>
    </source>
</evidence>
<evidence type="ECO:0000256" key="15">
    <source>
        <dbReference type="SAM" id="MobiDB-lite"/>
    </source>
</evidence>
<feature type="domain" description="FHA" evidence="17">
    <location>
        <begin position="358"/>
        <end position="417"/>
    </location>
</feature>
<evidence type="ECO:0000256" key="14">
    <source>
        <dbReference type="ARBA" id="ARBA00044757"/>
    </source>
</evidence>
<feature type="domain" description="BRCT" evidence="18">
    <location>
        <begin position="448"/>
        <end position="523"/>
    </location>
</feature>
<comment type="subcellular location">
    <subcellularLocation>
        <location evidence="3">Chromosome</location>
    </subcellularLocation>
    <subcellularLocation>
        <location evidence="2">Membrane</location>
        <topology evidence="2">Multi-pass membrane protein</topology>
    </subcellularLocation>
    <subcellularLocation>
        <location evidence="1">Nucleus</location>
    </subcellularLocation>
</comment>
<feature type="transmembrane region" description="Helical" evidence="16">
    <location>
        <begin position="86"/>
        <end position="105"/>
    </location>
</feature>
<sequence length="873" mass="95892">MASHGGPDAVAVSEEEDKYTKKARAAHAEDADEKDELFKESIEEIFSSKEVPSWQRQLTLRAFVVSFVLGVLFTFIVMKLNLTTGIIPSLNVSAGLLGFFFVKTWTKLLEKSGMLRQPFTRQENTVIQTCVVASSGIAFSGGFGSYLFGMSDTIAKQSTEANNAQNIKNPTLGWMIGFLFVVSFLGLFSVVPLRKIMIIDFKLIYPSGTATAHLINSFHTPQEYPAPYALVYRNMSILGVEGFSALPKHCLTLCYAFFLAAIVINGIRDVVGKKWSRFIPLPMAMAIPFYLGAYFAIDMCVGSLILFVWQKVNKAKADAFGPAVASGLICGDGIWTLPSSILALAGEDKYYIFAKGTYKVGRKGCDVIITKDKGVSRIHAEIVVDAMTSLNPLLEKSSSILSKVRIRDCSKYGTLVDKNLGRKEKVHEFPNKETTLEDGDLISFGTGNATYMFSFVPLIFFACSESFHENQPLQDKISSIGAHINGSLTQECTHVLVDQLRPVKEDIVDAILSKKPIVLDSWVKFVAEKGIHTEIPSCSSYAPTLTMEGVSVKVADPKSREKCLEGYTFLLEPIQMKFRDQLQSLLEVGGAKIVSIKAFCSSSQDSGYGDNSRMVYVVPEGSAEESDGFQKFSSLLRVNEMDLVRAVLSGWLDPSILISPCIHVSSSCSTDETVVADSDVEVETTTSIHANVTVCTDEAGKVLSKAETSMATVDTEETIKFVNKAETSMDHTAIKSEDSGVMNYRDNSYGMTVRRDKVDESECGNADVIYGQNLVVRDMDIISGVSSATNNRVPNFKLFRKANTQSGNSFDNLIPFSKYPYKDSDVGSEEMVESVKAEKKRKQMEAVAEDLFNNEKGRRRGVAGSLRGLLTNA</sequence>
<comment type="similarity">
    <text evidence="14">Belongs to the Nibrin family.</text>
</comment>
<keyword evidence="20" id="KW-1185">Reference proteome</keyword>
<dbReference type="GO" id="GO:0005694">
    <property type="term" value="C:chromosome"/>
    <property type="evidence" value="ECO:0007669"/>
    <property type="project" value="UniProtKB-SubCell"/>
</dbReference>
<evidence type="ECO:0000256" key="12">
    <source>
        <dbReference type="ARBA" id="ARBA00023242"/>
    </source>
</evidence>
<keyword evidence="8" id="KW-0227">DNA damage</keyword>
<evidence type="ECO:0000256" key="3">
    <source>
        <dbReference type="ARBA" id="ARBA00004286"/>
    </source>
</evidence>
<evidence type="ECO:0000256" key="16">
    <source>
        <dbReference type="SAM" id="Phobius"/>
    </source>
</evidence>
<dbReference type="Pfam" id="PF03169">
    <property type="entry name" value="OPT"/>
    <property type="match status" value="1"/>
</dbReference>
<gene>
    <name evidence="19" type="ORF">FH972_008016</name>
</gene>
<keyword evidence="13" id="KW-0131">Cell cycle</keyword>
<dbReference type="PROSITE" id="PS50172">
    <property type="entry name" value="BRCT"/>
    <property type="match status" value="1"/>
</dbReference>
<protein>
    <recommendedName>
        <fullName evidence="21">FHA domain-containing protein</fullName>
    </recommendedName>
</protein>
<evidence type="ECO:0008006" key="21">
    <source>
        <dbReference type="Google" id="ProtNLM"/>
    </source>
</evidence>
<dbReference type="FunFam" id="2.60.200.20:FF:000017">
    <property type="entry name" value="Nibrin"/>
    <property type="match status" value="1"/>
</dbReference>
<evidence type="ECO:0000256" key="5">
    <source>
        <dbReference type="ARBA" id="ARBA00022448"/>
    </source>
</evidence>
<dbReference type="CDD" id="cd22667">
    <property type="entry name" value="FHA_NBN"/>
    <property type="match status" value="1"/>
</dbReference>
<dbReference type="SUPFAM" id="SSF49879">
    <property type="entry name" value="SMAD/FHA domain"/>
    <property type="match status" value="1"/>
</dbReference>
<keyword evidence="11" id="KW-0234">DNA repair</keyword>
<dbReference type="Pfam" id="PF00498">
    <property type="entry name" value="FHA"/>
    <property type="match status" value="1"/>
</dbReference>
<feature type="transmembrane region" description="Helical" evidence="16">
    <location>
        <begin position="250"/>
        <end position="267"/>
    </location>
</feature>
<dbReference type="Proteomes" id="UP000327013">
    <property type="component" value="Chromosome 3"/>
</dbReference>
<dbReference type="PANTHER" id="PTHR31645">
    <property type="entry name" value="OLIGOPEPTIDE TRANSPORTER YGL114W-RELATED"/>
    <property type="match status" value="1"/>
</dbReference>
<dbReference type="Gene3D" id="3.40.50.10190">
    <property type="entry name" value="BRCT domain"/>
    <property type="match status" value="1"/>
</dbReference>
<evidence type="ECO:0000256" key="7">
    <source>
        <dbReference type="ARBA" id="ARBA00022692"/>
    </source>
</evidence>
<evidence type="ECO:0000256" key="4">
    <source>
        <dbReference type="ARBA" id="ARBA00010276"/>
    </source>
</evidence>
<keyword evidence="12" id="KW-0539">Nucleus</keyword>
<dbReference type="InterPro" id="IPR036420">
    <property type="entry name" value="BRCT_dom_sf"/>
</dbReference>
<dbReference type="GO" id="GO:0035673">
    <property type="term" value="F:oligopeptide transmembrane transporter activity"/>
    <property type="evidence" value="ECO:0007669"/>
    <property type="project" value="InterPro"/>
</dbReference>
<evidence type="ECO:0000256" key="8">
    <source>
        <dbReference type="ARBA" id="ARBA00022763"/>
    </source>
</evidence>
<reference evidence="19 20" key="1">
    <citation type="submission" date="2019-06" db="EMBL/GenBank/DDBJ databases">
        <title>A chromosomal-level reference genome of Carpinus fangiana (Coryloideae, Betulaceae).</title>
        <authorList>
            <person name="Yang X."/>
            <person name="Wang Z."/>
            <person name="Zhang L."/>
            <person name="Hao G."/>
            <person name="Liu J."/>
            <person name="Yang Y."/>
        </authorList>
    </citation>
    <scope>NUCLEOTIDE SEQUENCE [LARGE SCALE GENOMIC DNA]</scope>
    <source>
        <strain evidence="19">Cfa_2016G</strain>
        <tissue evidence="19">Leaf</tissue>
    </source>
</reference>
<dbReference type="PROSITE" id="PS50006">
    <property type="entry name" value="FHA_DOMAIN"/>
    <property type="match status" value="1"/>
</dbReference>
<dbReference type="InterPro" id="IPR004813">
    <property type="entry name" value="OPT"/>
</dbReference>
<dbReference type="Gene3D" id="2.60.200.20">
    <property type="match status" value="1"/>
</dbReference>
<evidence type="ECO:0000256" key="2">
    <source>
        <dbReference type="ARBA" id="ARBA00004141"/>
    </source>
</evidence>
<feature type="region of interest" description="Disordered" evidence="15">
    <location>
        <begin position="1"/>
        <end position="34"/>
    </location>
</feature>
<keyword evidence="6" id="KW-0158">Chromosome</keyword>
<feature type="transmembrane region" description="Helical" evidence="16">
    <location>
        <begin position="172"/>
        <end position="193"/>
    </location>
</feature>
<evidence type="ECO:0000256" key="1">
    <source>
        <dbReference type="ARBA" id="ARBA00004123"/>
    </source>
</evidence>
<evidence type="ECO:0000259" key="18">
    <source>
        <dbReference type="PROSITE" id="PS50172"/>
    </source>
</evidence>
<dbReference type="AlphaFoldDB" id="A0A5N6QZN7"/>
<dbReference type="InterPro" id="IPR001357">
    <property type="entry name" value="BRCT_dom"/>
</dbReference>
<keyword evidence="9 16" id="KW-1133">Transmembrane helix</keyword>